<gene>
    <name evidence="2" type="ORF">EYF80_020302</name>
</gene>
<evidence type="ECO:0000313" key="2">
    <source>
        <dbReference type="EMBL" id="TNN69468.1"/>
    </source>
</evidence>
<feature type="signal peptide" evidence="1">
    <location>
        <begin position="1"/>
        <end position="25"/>
    </location>
</feature>
<accession>A0A4Z2HUX6</accession>
<name>A0A4Z2HUX6_9TELE</name>
<reference evidence="2 3" key="1">
    <citation type="submission" date="2019-03" db="EMBL/GenBank/DDBJ databases">
        <title>First draft genome of Liparis tanakae, snailfish: a comprehensive survey of snailfish specific genes.</title>
        <authorList>
            <person name="Kim W."/>
            <person name="Song I."/>
            <person name="Jeong J.-H."/>
            <person name="Kim D."/>
            <person name="Kim S."/>
            <person name="Ryu S."/>
            <person name="Song J.Y."/>
            <person name="Lee S.K."/>
        </authorList>
    </citation>
    <scope>NUCLEOTIDE SEQUENCE [LARGE SCALE GENOMIC DNA]</scope>
    <source>
        <tissue evidence="2">Muscle</tissue>
    </source>
</reference>
<dbReference type="AlphaFoldDB" id="A0A4Z2HUX6"/>
<feature type="chain" id="PRO_5021228576" evidence="1">
    <location>
        <begin position="26"/>
        <end position="77"/>
    </location>
</feature>
<organism evidence="2 3">
    <name type="scientific">Liparis tanakae</name>
    <name type="common">Tanaka's snailfish</name>
    <dbReference type="NCBI Taxonomy" id="230148"/>
    <lineage>
        <taxon>Eukaryota</taxon>
        <taxon>Metazoa</taxon>
        <taxon>Chordata</taxon>
        <taxon>Craniata</taxon>
        <taxon>Vertebrata</taxon>
        <taxon>Euteleostomi</taxon>
        <taxon>Actinopterygii</taxon>
        <taxon>Neopterygii</taxon>
        <taxon>Teleostei</taxon>
        <taxon>Neoteleostei</taxon>
        <taxon>Acanthomorphata</taxon>
        <taxon>Eupercaria</taxon>
        <taxon>Perciformes</taxon>
        <taxon>Cottioidei</taxon>
        <taxon>Cottales</taxon>
        <taxon>Liparidae</taxon>
        <taxon>Liparis</taxon>
    </lineage>
</organism>
<dbReference type="EMBL" id="SRLO01000175">
    <property type="protein sequence ID" value="TNN69468.1"/>
    <property type="molecule type" value="Genomic_DNA"/>
</dbReference>
<evidence type="ECO:0000256" key="1">
    <source>
        <dbReference type="SAM" id="SignalP"/>
    </source>
</evidence>
<proteinExistence type="predicted"/>
<protein>
    <submittedName>
        <fullName evidence="2">Uncharacterized protein</fullName>
    </submittedName>
</protein>
<keyword evidence="3" id="KW-1185">Reference proteome</keyword>
<evidence type="ECO:0000313" key="3">
    <source>
        <dbReference type="Proteomes" id="UP000314294"/>
    </source>
</evidence>
<keyword evidence="1" id="KW-0732">Signal</keyword>
<comment type="caution">
    <text evidence="2">The sequence shown here is derived from an EMBL/GenBank/DDBJ whole genome shotgun (WGS) entry which is preliminary data.</text>
</comment>
<sequence length="77" mass="8534">MNSALNPETLLQLLLTLAVVPPQQTGQLERLAAGLAGVEVGQGVAEVAARPHVDSVDLRWVFRDGRRFWQLEDVWEV</sequence>
<dbReference type="Proteomes" id="UP000314294">
    <property type="component" value="Unassembled WGS sequence"/>
</dbReference>